<name>A0ABM3H4R3_9MYRT</name>
<organism evidence="2 3">
    <name type="scientific">Rhodamnia argentea</name>
    <dbReference type="NCBI Taxonomy" id="178133"/>
    <lineage>
        <taxon>Eukaryota</taxon>
        <taxon>Viridiplantae</taxon>
        <taxon>Streptophyta</taxon>
        <taxon>Embryophyta</taxon>
        <taxon>Tracheophyta</taxon>
        <taxon>Spermatophyta</taxon>
        <taxon>Magnoliopsida</taxon>
        <taxon>eudicotyledons</taxon>
        <taxon>Gunneridae</taxon>
        <taxon>Pentapetalae</taxon>
        <taxon>rosids</taxon>
        <taxon>malvids</taxon>
        <taxon>Myrtales</taxon>
        <taxon>Myrtaceae</taxon>
        <taxon>Myrtoideae</taxon>
        <taxon>Myrteae</taxon>
        <taxon>Australasian group</taxon>
        <taxon>Rhodamnia</taxon>
    </lineage>
</organism>
<sequence>MVKENYVAMVLTKFSNLNIFEKVKDSVAMIFEVNFATIESTWWVDSGATVHICKDQSMFKHFEEIVEVHLQEVEMANKTLAKVVGKDTVILDFTSEKKVFLLNVLFVPKIKRNLVYVDPLCKRGFRVLFESDKVILLKNRLFVGKGYANDGMMVIRYDFPTGVEDHIHRIGRTGRAGASGLAELIRVLEGANRRVPPEIRNMAFCGGGMGRLQRLEL</sequence>
<dbReference type="Pfam" id="PF22936">
    <property type="entry name" value="Pol_BBD"/>
    <property type="match status" value="1"/>
</dbReference>
<dbReference type="SUPFAM" id="SSF52540">
    <property type="entry name" value="P-loop containing nucleoside triphosphate hydrolases"/>
    <property type="match status" value="1"/>
</dbReference>
<dbReference type="GeneID" id="125314145"/>
<protein>
    <submittedName>
        <fullName evidence="3">ATP-dependent RNA helicase DBP3-like</fullName>
    </submittedName>
</protein>
<accession>A0ABM3H4R3</accession>
<dbReference type="RefSeq" id="XP_048131584.1">
    <property type="nucleotide sequence ID" value="XM_048275627.1"/>
</dbReference>
<evidence type="ECO:0000313" key="2">
    <source>
        <dbReference type="Proteomes" id="UP000827889"/>
    </source>
</evidence>
<dbReference type="Gene3D" id="3.40.50.300">
    <property type="entry name" value="P-loop containing nucleotide triphosphate hydrolases"/>
    <property type="match status" value="1"/>
</dbReference>
<dbReference type="Proteomes" id="UP000827889">
    <property type="component" value="Chromosome 3"/>
</dbReference>
<dbReference type="PANTHER" id="PTHR47592:SF27">
    <property type="entry name" value="OS08G0421700 PROTEIN"/>
    <property type="match status" value="1"/>
</dbReference>
<keyword evidence="2" id="KW-1185">Reference proteome</keyword>
<proteinExistence type="predicted"/>
<evidence type="ECO:0000313" key="3">
    <source>
        <dbReference type="RefSeq" id="XP_048131584.1"/>
    </source>
</evidence>
<reference evidence="3" key="1">
    <citation type="submission" date="2025-08" db="UniProtKB">
        <authorList>
            <consortium name="RefSeq"/>
        </authorList>
    </citation>
    <scope>IDENTIFICATION</scope>
    <source>
        <tissue evidence="3">Leaf</tissue>
    </source>
</reference>
<evidence type="ECO:0000259" key="1">
    <source>
        <dbReference type="Pfam" id="PF22936"/>
    </source>
</evidence>
<feature type="domain" description="Retrovirus-related Pol polyprotein from transposon TNT 1-94-like beta-barrel" evidence="1">
    <location>
        <begin position="42"/>
        <end position="125"/>
    </location>
</feature>
<dbReference type="InterPro" id="IPR054722">
    <property type="entry name" value="PolX-like_BBD"/>
</dbReference>
<dbReference type="InterPro" id="IPR027417">
    <property type="entry name" value="P-loop_NTPase"/>
</dbReference>
<dbReference type="PANTHER" id="PTHR47592">
    <property type="entry name" value="PBF68 PROTEIN"/>
    <property type="match status" value="1"/>
</dbReference>
<gene>
    <name evidence="3" type="primary">LOC125314145</name>
</gene>